<dbReference type="PANTHER" id="PTHR37610:SF40">
    <property type="entry name" value="OS01G0909600 PROTEIN"/>
    <property type="match status" value="1"/>
</dbReference>
<sequence>MSRGIDNNGAPVPPNNGDALCAKEKLGFIDGRLLEPDVVDPTYDRWKRIDCIVSSWILNSISTGMEE</sequence>
<comment type="caution">
    <text evidence="1">The sequence shown here is derived from an EMBL/GenBank/DDBJ whole genome shotgun (WGS) entry which is preliminary data.</text>
</comment>
<dbReference type="PANTHER" id="PTHR37610">
    <property type="entry name" value="CCHC-TYPE DOMAIN-CONTAINING PROTEIN"/>
    <property type="match status" value="1"/>
</dbReference>
<protein>
    <submittedName>
        <fullName evidence="1">Uncharacterized protein</fullName>
    </submittedName>
</protein>
<dbReference type="AlphaFoldDB" id="A0AAV3REV3"/>
<gene>
    <name evidence="1" type="ORF">LIER_27220</name>
</gene>
<evidence type="ECO:0000313" key="1">
    <source>
        <dbReference type="EMBL" id="GAA0173645.1"/>
    </source>
</evidence>
<dbReference type="EMBL" id="BAABME010008703">
    <property type="protein sequence ID" value="GAA0173645.1"/>
    <property type="molecule type" value="Genomic_DNA"/>
</dbReference>
<organism evidence="1 2">
    <name type="scientific">Lithospermum erythrorhizon</name>
    <name type="common">Purple gromwell</name>
    <name type="synonym">Lithospermum officinale var. erythrorhizon</name>
    <dbReference type="NCBI Taxonomy" id="34254"/>
    <lineage>
        <taxon>Eukaryota</taxon>
        <taxon>Viridiplantae</taxon>
        <taxon>Streptophyta</taxon>
        <taxon>Embryophyta</taxon>
        <taxon>Tracheophyta</taxon>
        <taxon>Spermatophyta</taxon>
        <taxon>Magnoliopsida</taxon>
        <taxon>eudicotyledons</taxon>
        <taxon>Gunneridae</taxon>
        <taxon>Pentapetalae</taxon>
        <taxon>asterids</taxon>
        <taxon>lamiids</taxon>
        <taxon>Boraginales</taxon>
        <taxon>Boraginaceae</taxon>
        <taxon>Boraginoideae</taxon>
        <taxon>Lithospermeae</taxon>
        <taxon>Lithospermum</taxon>
    </lineage>
</organism>
<accession>A0AAV3REV3</accession>
<evidence type="ECO:0000313" key="2">
    <source>
        <dbReference type="Proteomes" id="UP001454036"/>
    </source>
</evidence>
<dbReference type="Proteomes" id="UP001454036">
    <property type="component" value="Unassembled WGS sequence"/>
</dbReference>
<reference evidence="1 2" key="1">
    <citation type="submission" date="2024-01" db="EMBL/GenBank/DDBJ databases">
        <title>The complete chloroplast genome sequence of Lithospermum erythrorhizon: insights into the phylogenetic relationship among Boraginaceae species and the maternal lineages of purple gromwells.</title>
        <authorList>
            <person name="Okada T."/>
            <person name="Watanabe K."/>
        </authorList>
    </citation>
    <scope>NUCLEOTIDE SEQUENCE [LARGE SCALE GENOMIC DNA]</scope>
</reference>
<proteinExistence type="predicted"/>
<keyword evidence="2" id="KW-1185">Reference proteome</keyword>
<name>A0AAV3REV3_LITER</name>